<evidence type="ECO:0000313" key="2">
    <source>
        <dbReference type="EMBL" id="PNC55968.1"/>
    </source>
</evidence>
<dbReference type="Proteomes" id="UP000235914">
    <property type="component" value="Unassembled WGS sequence"/>
</dbReference>
<reference evidence="2 3" key="1">
    <citation type="journal article" date="2017" name="BMC Genomics">
        <title>Genome sequencing of 39 Akkermansia muciniphila isolates reveals its population structure, genomic and functional diverisity, and global distribution in mammalian gut microbiotas.</title>
        <authorList>
            <person name="Guo X."/>
            <person name="Li S."/>
            <person name="Zhang J."/>
            <person name="Wu F."/>
            <person name="Li X."/>
            <person name="Wu D."/>
            <person name="Zhang M."/>
            <person name="Ou Z."/>
            <person name="Jie Z."/>
            <person name="Yan Q."/>
            <person name="Li P."/>
            <person name="Yi J."/>
            <person name="Peng Y."/>
        </authorList>
    </citation>
    <scope>NUCLEOTIDE SEQUENCE [LARGE SCALE GENOMIC DNA]</scope>
    <source>
        <strain evidence="2 3">GP43</strain>
    </source>
</reference>
<proteinExistence type="predicted"/>
<accession>A0AAP8NKU1</accession>
<dbReference type="InterPro" id="IPR007076">
    <property type="entry name" value="TfoX_N"/>
</dbReference>
<comment type="caution">
    <text evidence="2">The sequence shown here is derived from an EMBL/GenBank/DDBJ whole genome shotgun (WGS) entry which is preliminary data.</text>
</comment>
<evidence type="ECO:0000313" key="3">
    <source>
        <dbReference type="Proteomes" id="UP000235914"/>
    </source>
</evidence>
<dbReference type="AlphaFoldDB" id="A0AAP8NKU1"/>
<organism evidence="2 3">
    <name type="scientific">Akkermansia muciniphila</name>
    <dbReference type="NCBI Taxonomy" id="239935"/>
    <lineage>
        <taxon>Bacteria</taxon>
        <taxon>Pseudomonadati</taxon>
        <taxon>Verrucomicrobiota</taxon>
        <taxon>Verrucomicrobiia</taxon>
        <taxon>Verrucomicrobiales</taxon>
        <taxon>Akkermansiaceae</taxon>
        <taxon>Akkermansia</taxon>
    </lineage>
</organism>
<dbReference type="EMBL" id="PJKN01000004">
    <property type="protein sequence ID" value="PNC55968.1"/>
    <property type="molecule type" value="Genomic_DNA"/>
</dbReference>
<name>A0AAP8NKU1_9BACT</name>
<sequence>MRESGMASSPDVVEYICFQLRHAGDISFRKMFGDYGLYCGRTFFGLVCDNQLYVKITEPGLKMLPQQEQGCPYPGARPHFLVTELDDDRALSSLVRETCSVLAVPSVLEGKKKKASGEKRSRRP</sequence>
<dbReference type="Pfam" id="PF04993">
    <property type="entry name" value="TfoX_N"/>
    <property type="match status" value="1"/>
</dbReference>
<dbReference type="SUPFAM" id="SSF159894">
    <property type="entry name" value="YgaC/TfoX-N like"/>
    <property type="match status" value="1"/>
</dbReference>
<dbReference type="Gene3D" id="3.30.1460.30">
    <property type="entry name" value="YgaC/TfoX-N like chaperone"/>
    <property type="match status" value="1"/>
</dbReference>
<feature type="domain" description="TfoX N-terminal" evidence="1">
    <location>
        <begin position="19"/>
        <end position="98"/>
    </location>
</feature>
<evidence type="ECO:0000259" key="1">
    <source>
        <dbReference type="Pfam" id="PF04993"/>
    </source>
</evidence>
<protein>
    <submittedName>
        <fullName evidence="2">Competence protein TfoX</fullName>
    </submittedName>
</protein>
<gene>
    <name evidence="2" type="ORF">CXU09_07750</name>
</gene>